<dbReference type="PANTHER" id="PTHR46339">
    <property type="entry name" value="PROTEIN CBG15282-RELATED"/>
    <property type="match status" value="1"/>
</dbReference>
<feature type="domain" description="BPTI/Kunitz inhibitor" evidence="1">
    <location>
        <begin position="768"/>
        <end position="818"/>
    </location>
</feature>
<dbReference type="InterPro" id="IPR002223">
    <property type="entry name" value="Kunitz_BPTI"/>
</dbReference>
<dbReference type="SMART" id="SM00289">
    <property type="entry name" value="WR1"/>
    <property type="match status" value="9"/>
</dbReference>
<sequence length="1106" mass="121445">MYNISAVTDPCKAAPRNPGVGDYKATRWAFDSSTRKCIPFEYRGMKGNANNFISRESCEVKCPVFLNPCKVGDPFQSDGRYQVCNPESPCPARFYCHVGEATNYCCPMLGGDPCGQPMDRGTGGAQLQRWYWNVNQQCCLPFSYCGLKGTQNNFLSRTDCERTCYELDNPCAGGEPLLGQDNRPLQCPAPDAPVCGNVNWCHIGGNQQTTVCCPNRVNGEDICQLPLVEGDGDFQLDRFYFDSTTRQCLPFVYKGRLGNQNNFLTQEACENLCPVFVNVCPMGQPLLDSSNRPIPCTFGSDSCGDHHWCHLGLVPDEYQCCPGTPTYPGACQDGPFIVGNISDRAPPAQRWYYDKTQMKCLTATYNGRAGSQNNFLTKEDCEATCEVYESPCNLPISLPATSCQADNMCGPSQYCHFGLVQDTTVCCPSEGDACSLPLNRGQGQGSAQRWYYDQNSYSCLPFQYAGTKGNSNNFLTQQACEERCGPNPCFEGRPFQGADGRTQTCTASASINTCPASYWCHVGADMSLTVCCPGASTNVCNLPMSTGEGNYNLDRYYFDSTSRTCRPFKYNGLKGNQNNFLTLRSCQLSCQPLDNPCIGQPAVTAAGQVLFCSATNKDACPINFYCHIGASPETTVCCPGATNPCSVPLAPGTGIAGLPRYYYNPDDRQCEPFTYNGKRGNQNNFLSQTECERTCPVFTDPCLDGEALKKTIALSEQDKHNQSTSPQWCDPMRLAHSPSCPRGYFCLPGDQQFNRSSVCCPARFGDPCEAPLNEGHGNLSLPRFYYSSSEGACHPFAYRGSKGNENNFLSKHLCEESCAPVGNVCFGGDTPLIQEGKIVQCISSCPIGYFCHRGANPRTTVCCRSQGNPCDAQLMPGVGDAELERYFYDTVTDECVPFNYTGIGGNENNFMSKNQCQIACPGLRGYCPHGRPHSAPLGGRSDSNHSKASSHVVTSCGVDIPCLINHVCHVTRRTGKSVCCPDPASFCILPIETGRCSLNLTRFAYDRHTGSCTKYYYSGCGGNLNNFESLSDLISMRYFYEFHKNKELCLLSIDRGACANRVSRYAFDRQTNQCIAFEYTGCGGNLNNFASYEDCESTCAKVRFRR</sequence>
<dbReference type="WBParaSite" id="MBELARI_LOCUS18384">
    <property type="protein sequence ID" value="MBELARI_LOCUS18384"/>
    <property type="gene ID" value="MBELARI_LOCUS18384"/>
</dbReference>
<dbReference type="CDD" id="cd00109">
    <property type="entry name" value="Kunitz-type"/>
    <property type="match status" value="2"/>
</dbReference>
<proteinExistence type="predicted"/>
<protein>
    <recommendedName>
        <fullName evidence="1">BPTI/Kunitz inhibitor domain-containing protein</fullName>
    </recommendedName>
</protein>
<organism evidence="2 3">
    <name type="scientific">Mesorhabditis belari</name>
    <dbReference type="NCBI Taxonomy" id="2138241"/>
    <lineage>
        <taxon>Eukaryota</taxon>
        <taxon>Metazoa</taxon>
        <taxon>Ecdysozoa</taxon>
        <taxon>Nematoda</taxon>
        <taxon>Chromadorea</taxon>
        <taxon>Rhabditida</taxon>
        <taxon>Rhabditina</taxon>
        <taxon>Rhabditomorpha</taxon>
        <taxon>Rhabditoidea</taxon>
        <taxon>Rhabditidae</taxon>
        <taxon>Mesorhabditinae</taxon>
        <taxon>Mesorhabditis</taxon>
    </lineage>
</organism>
<evidence type="ECO:0000313" key="2">
    <source>
        <dbReference type="Proteomes" id="UP000887575"/>
    </source>
</evidence>
<accession>A0AAF3EWC2</accession>
<dbReference type="PRINTS" id="PR00759">
    <property type="entry name" value="BASICPTASE"/>
</dbReference>
<dbReference type="AlphaFoldDB" id="A0AAF3EWC2"/>
<feature type="domain" description="BPTI/Kunitz inhibitor" evidence="1">
    <location>
        <begin position="1049"/>
        <end position="1099"/>
    </location>
</feature>
<dbReference type="SMART" id="SM00131">
    <property type="entry name" value="KU"/>
    <property type="match status" value="11"/>
</dbReference>
<dbReference type="InterPro" id="IPR020901">
    <property type="entry name" value="Prtase_inh_Kunz-CS"/>
</dbReference>
<feature type="domain" description="BPTI/Kunitz inhibitor" evidence="1">
    <location>
        <begin position="540"/>
        <end position="590"/>
    </location>
</feature>
<dbReference type="InterPro" id="IPR036880">
    <property type="entry name" value="Kunitz_BPTI_sf"/>
</dbReference>
<dbReference type="PROSITE" id="PS50279">
    <property type="entry name" value="BPTI_KUNITZ_2"/>
    <property type="match status" value="11"/>
</dbReference>
<dbReference type="PROSITE" id="PS00280">
    <property type="entry name" value="BPTI_KUNITZ_1"/>
    <property type="match status" value="1"/>
</dbReference>
<evidence type="ECO:0000259" key="1">
    <source>
        <dbReference type="PROSITE" id="PS50279"/>
    </source>
</evidence>
<name>A0AAF3EWC2_9BILA</name>
<keyword evidence="2" id="KW-1185">Reference proteome</keyword>
<feature type="domain" description="BPTI/Kunitz inhibitor" evidence="1">
    <location>
        <begin position="321"/>
        <end position="385"/>
    </location>
</feature>
<dbReference type="InterPro" id="IPR053014">
    <property type="entry name" value="Cuticle_assoc_divergent"/>
</dbReference>
<feature type="domain" description="BPTI/Kunitz inhibitor" evidence="1">
    <location>
        <begin position="645"/>
        <end position="695"/>
    </location>
</feature>
<dbReference type="InterPro" id="IPR028150">
    <property type="entry name" value="Lustrin_cystein"/>
</dbReference>
<dbReference type="Proteomes" id="UP000887575">
    <property type="component" value="Unassembled WGS sequence"/>
</dbReference>
<feature type="domain" description="BPTI/Kunitz inhibitor" evidence="1">
    <location>
        <begin position="434"/>
        <end position="484"/>
    </location>
</feature>
<reference evidence="3" key="1">
    <citation type="submission" date="2024-02" db="UniProtKB">
        <authorList>
            <consortium name="WormBaseParasite"/>
        </authorList>
    </citation>
    <scope>IDENTIFICATION</scope>
</reference>
<dbReference type="Pfam" id="PF14625">
    <property type="entry name" value="Lustrin_cystein"/>
    <property type="match status" value="7"/>
</dbReference>
<evidence type="ECO:0000313" key="3">
    <source>
        <dbReference type="WBParaSite" id="MBELARI_LOCUS18384"/>
    </source>
</evidence>
<dbReference type="Gene3D" id="4.10.410.10">
    <property type="entry name" value="Pancreatic trypsin inhibitor Kunitz domain"/>
    <property type="match status" value="11"/>
</dbReference>
<feature type="domain" description="BPTI/Kunitz inhibitor" evidence="1">
    <location>
        <begin position="987"/>
        <end position="1032"/>
    </location>
</feature>
<feature type="domain" description="BPTI/Kunitz inhibitor" evidence="1">
    <location>
        <begin position="223"/>
        <end position="273"/>
    </location>
</feature>
<dbReference type="Pfam" id="PF00014">
    <property type="entry name" value="Kunitz_BPTI"/>
    <property type="match status" value="11"/>
</dbReference>
<dbReference type="CDD" id="cd22593">
    <property type="entry name" value="Kunitz_conkunitzin"/>
    <property type="match status" value="9"/>
</dbReference>
<dbReference type="GO" id="GO:0004867">
    <property type="term" value="F:serine-type endopeptidase inhibitor activity"/>
    <property type="evidence" value="ECO:0007669"/>
    <property type="project" value="InterPro"/>
</dbReference>
<dbReference type="InterPro" id="IPR006150">
    <property type="entry name" value="Cys_repeat_1"/>
</dbReference>
<dbReference type="SUPFAM" id="SSF57362">
    <property type="entry name" value="BPTI-like"/>
    <property type="match status" value="11"/>
</dbReference>
<feature type="domain" description="BPTI/Kunitz inhibitor" evidence="1">
    <location>
        <begin position="114"/>
        <end position="164"/>
    </location>
</feature>
<feature type="domain" description="BPTI/Kunitz inhibitor" evidence="1">
    <location>
        <begin position="11"/>
        <end position="62"/>
    </location>
</feature>
<dbReference type="PANTHER" id="PTHR46339:SF1">
    <property type="entry name" value="BPTI_KUNITZ INHIBITOR DOMAIN-CONTAINING PROTEIN"/>
    <property type="match status" value="1"/>
</dbReference>
<feature type="domain" description="BPTI/Kunitz inhibitor" evidence="1">
    <location>
        <begin position="870"/>
        <end position="920"/>
    </location>
</feature>